<evidence type="ECO:0000256" key="1">
    <source>
        <dbReference type="SAM" id="MobiDB-lite"/>
    </source>
</evidence>
<keyword evidence="4" id="KW-1185">Reference proteome</keyword>
<name>A0A9P0L2V1_ACAOB</name>
<protein>
    <recommendedName>
        <fullName evidence="2">MADF domain-containing protein</fullName>
    </recommendedName>
</protein>
<feature type="region of interest" description="Disordered" evidence="1">
    <location>
        <begin position="129"/>
        <end position="177"/>
    </location>
</feature>
<comment type="caution">
    <text evidence="3">The sequence shown here is derived from an EMBL/GenBank/DDBJ whole genome shotgun (WGS) entry which is preliminary data.</text>
</comment>
<evidence type="ECO:0000259" key="2">
    <source>
        <dbReference type="PROSITE" id="PS51029"/>
    </source>
</evidence>
<accession>A0A9P0L2V1</accession>
<dbReference type="Proteomes" id="UP001152888">
    <property type="component" value="Unassembled WGS sequence"/>
</dbReference>
<reference evidence="3" key="1">
    <citation type="submission" date="2022-03" db="EMBL/GenBank/DDBJ databases">
        <authorList>
            <person name="Sayadi A."/>
        </authorList>
    </citation>
    <scope>NUCLEOTIDE SEQUENCE</scope>
</reference>
<dbReference type="AlphaFoldDB" id="A0A9P0L2V1"/>
<gene>
    <name evidence="3" type="ORF">ACAOBT_LOCUS16653</name>
</gene>
<dbReference type="OrthoDB" id="6776244at2759"/>
<sequence>MFSRGALHFVEKKLDVDKMMSEIKKHPILWNINTEDYRDQMKTNPCWEEIIKAFSSEEELSLQDRKEIRDVLHKGWIEIRDGFARKGKSGDGASKEAPDMYPQKFGLLGDTVAPKRTAGSLEQTIIVISDDEQGEGEYEGDDQQDGIQESTSVPPIHSSASNIPHTKVGKKRQHPVEDRSLRLLNRFEKRSKIYKAKETVENDNRRFLLSLVQNLAALPRLLNTPCKVEIMNCIHKYENMNLQLTSNLSRVESHPSQQQNNPPR</sequence>
<evidence type="ECO:0000313" key="3">
    <source>
        <dbReference type="EMBL" id="CAH1985393.1"/>
    </source>
</evidence>
<dbReference type="InterPro" id="IPR006578">
    <property type="entry name" value="MADF-dom"/>
</dbReference>
<dbReference type="Pfam" id="PF10545">
    <property type="entry name" value="MADF_DNA_bdg"/>
    <property type="match status" value="1"/>
</dbReference>
<dbReference type="EMBL" id="CAKOFQ010006978">
    <property type="protein sequence ID" value="CAH1985393.1"/>
    <property type="molecule type" value="Genomic_DNA"/>
</dbReference>
<proteinExistence type="predicted"/>
<dbReference type="PROSITE" id="PS51029">
    <property type="entry name" value="MADF"/>
    <property type="match status" value="1"/>
</dbReference>
<feature type="domain" description="MADF" evidence="2">
    <location>
        <begin position="18"/>
        <end position="113"/>
    </location>
</feature>
<organism evidence="3 4">
    <name type="scientific">Acanthoscelides obtectus</name>
    <name type="common">Bean weevil</name>
    <name type="synonym">Bruchus obtectus</name>
    <dbReference type="NCBI Taxonomy" id="200917"/>
    <lineage>
        <taxon>Eukaryota</taxon>
        <taxon>Metazoa</taxon>
        <taxon>Ecdysozoa</taxon>
        <taxon>Arthropoda</taxon>
        <taxon>Hexapoda</taxon>
        <taxon>Insecta</taxon>
        <taxon>Pterygota</taxon>
        <taxon>Neoptera</taxon>
        <taxon>Endopterygota</taxon>
        <taxon>Coleoptera</taxon>
        <taxon>Polyphaga</taxon>
        <taxon>Cucujiformia</taxon>
        <taxon>Chrysomeloidea</taxon>
        <taxon>Chrysomelidae</taxon>
        <taxon>Bruchinae</taxon>
        <taxon>Bruchini</taxon>
        <taxon>Acanthoscelides</taxon>
    </lineage>
</organism>
<feature type="compositionally biased region" description="Acidic residues" evidence="1">
    <location>
        <begin position="129"/>
        <end position="144"/>
    </location>
</feature>
<evidence type="ECO:0000313" key="4">
    <source>
        <dbReference type="Proteomes" id="UP001152888"/>
    </source>
</evidence>
<feature type="compositionally biased region" description="Polar residues" evidence="1">
    <location>
        <begin position="150"/>
        <end position="164"/>
    </location>
</feature>